<organism evidence="2 3">
    <name type="scientific">Flavobacterium alvei</name>
    <dbReference type="NCBI Taxonomy" id="2080416"/>
    <lineage>
        <taxon>Bacteria</taxon>
        <taxon>Pseudomonadati</taxon>
        <taxon>Bacteroidota</taxon>
        <taxon>Flavobacteriia</taxon>
        <taxon>Flavobacteriales</taxon>
        <taxon>Flavobacteriaceae</taxon>
        <taxon>Flavobacterium</taxon>
    </lineage>
</organism>
<name>A0A2S5AA37_9FLAO</name>
<evidence type="ECO:0000256" key="1">
    <source>
        <dbReference type="SAM" id="SignalP"/>
    </source>
</evidence>
<feature type="signal peptide" evidence="1">
    <location>
        <begin position="1"/>
        <end position="19"/>
    </location>
</feature>
<keyword evidence="1" id="KW-0732">Signal</keyword>
<proteinExistence type="predicted"/>
<keyword evidence="3" id="KW-1185">Reference proteome</keyword>
<evidence type="ECO:0000313" key="2">
    <source>
        <dbReference type="EMBL" id="POY39448.1"/>
    </source>
</evidence>
<accession>A0A2S5AA37</accession>
<dbReference type="EMBL" id="PQVG01000005">
    <property type="protein sequence ID" value="POY39448.1"/>
    <property type="molecule type" value="Genomic_DNA"/>
</dbReference>
<feature type="chain" id="PRO_5015585892" description="Type IX secretion system membrane protein PorP/SprF" evidence="1">
    <location>
        <begin position="20"/>
        <end position="308"/>
    </location>
</feature>
<evidence type="ECO:0008006" key="4">
    <source>
        <dbReference type="Google" id="ProtNLM"/>
    </source>
</evidence>
<dbReference type="InterPro" id="IPR019861">
    <property type="entry name" value="PorP/SprF_Bacteroidetes"/>
</dbReference>
<gene>
    <name evidence="2" type="ORF">C3L50_09695</name>
</gene>
<dbReference type="OrthoDB" id="1114455at2"/>
<dbReference type="NCBIfam" id="TIGR03519">
    <property type="entry name" value="T9SS_PorP_fam"/>
    <property type="match status" value="1"/>
</dbReference>
<dbReference type="RefSeq" id="WP_103805986.1">
    <property type="nucleotide sequence ID" value="NZ_PQVG01000005.1"/>
</dbReference>
<dbReference type="Pfam" id="PF11751">
    <property type="entry name" value="PorP_SprF"/>
    <property type="match status" value="1"/>
</dbReference>
<reference evidence="2 3" key="1">
    <citation type="submission" date="2018-01" db="EMBL/GenBank/DDBJ databases">
        <authorList>
            <person name="Gaut B.S."/>
            <person name="Morton B.R."/>
            <person name="Clegg M.T."/>
            <person name="Duvall M.R."/>
        </authorList>
    </citation>
    <scope>NUCLEOTIDE SEQUENCE [LARGE SCALE GENOMIC DNA]</scope>
    <source>
        <strain evidence="2 3">HR-AY</strain>
    </source>
</reference>
<sequence length="308" mass="34492">MKTKFIGLLLVLLSSLGYAQQDAQYTQYMYNTTVVNPAYAGTRETLNVFALYRTQWVGLDGAPQTANFSVTSPIAKNLGLGVSVVSDKIGPSEENNLAVDFSYIINVSENYKLSFGVKGSANLLNVDFTKLNIYNPGDPRYQNNIDNKFSPNLGVGLYLYSDKAYLGFSAPYILESNHYDKSANNTATTFMATERIHYYAIAGYVFDLSPSLQFKPSVLTKLVQGAPLQVDLSGNFLINQKFTLGLAYRWDAAFSALVGFQASDSWFIGYSYDMDSTKLNNYNSGSHEFFLRYELFTKKNRILSPRFF</sequence>
<comment type="caution">
    <text evidence="2">The sequence shown here is derived from an EMBL/GenBank/DDBJ whole genome shotgun (WGS) entry which is preliminary data.</text>
</comment>
<evidence type="ECO:0000313" key="3">
    <source>
        <dbReference type="Proteomes" id="UP000237310"/>
    </source>
</evidence>
<dbReference type="Proteomes" id="UP000237310">
    <property type="component" value="Unassembled WGS sequence"/>
</dbReference>
<protein>
    <recommendedName>
        <fullName evidence="4">Type IX secretion system membrane protein PorP/SprF</fullName>
    </recommendedName>
</protein>
<dbReference type="AlphaFoldDB" id="A0A2S5AA37"/>